<dbReference type="EMBL" id="BMAO01001347">
    <property type="protein sequence ID" value="GFQ72661.1"/>
    <property type="molecule type" value="Genomic_DNA"/>
</dbReference>
<protein>
    <submittedName>
        <fullName evidence="1">Uncharacterized protein</fullName>
    </submittedName>
</protein>
<reference evidence="1" key="1">
    <citation type="submission" date="2020-07" db="EMBL/GenBank/DDBJ databases">
        <title>Multicomponent nature underlies the extraordinary mechanical properties of spider dragline silk.</title>
        <authorList>
            <person name="Kono N."/>
            <person name="Nakamura H."/>
            <person name="Mori M."/>
            <person name="Yoshida Y."/>
            <person name="Ohtoshi R."/>
            <person name="Malay A.D."/>
            <person name="Moran D.A.P."/>
            <person name="Tomita M."/>
            <person name="Numata K."/>
            <person name="Arakawa K."/>
        </authorList>
    </citation>
    <scope>NUCLEOTIDE SEQUENCE</scope>
</reference>
<accession>A0A8X6KGT6</accession>
<evidence type="ECO:0000313" key="2">
    <source>
        <dbReference type="Proteomes" id="UP000887116"/>
    </source>
</evidence>
<comment type="caution">
    <text evidence="1">The sequence shown here is derived from an EMBL/GenBank/DDBJ whole genome shotgun (WGS) entry which is preliminary data.</text>
</comment>
<name>A0A8X6KGT6_TRICU</name>
<gene>
    <name evidence="1" type="ORF">TNCT_599591</name>
</gene>
<organism evidence="1 2">
    <name type="scientific">Trichonephila clavata</name>
    <name type="common">Joro spider</name>
    <name type="synonym">Nephila clavata</name>
    <dbReference type="NCBI Taxonomy" id="2740835"/>
    <lineage>
        <taxon>Eukaryota</taxon>
        <taxon>Metazoa</taxon>
        <taxon>Ecdysozoa</taxon>
        <taxon>Arthropoda</taxon>
        <taxon>Chelicerata</taxon>
        <taxon>Arachnida</taxon>
        <taxon>Araneae</taxon>
        <taxon>Araneomorphae</taxon>
        <taxon>Entelegynae</taxon>
        <taxon>Araneoidea</taxon>
        <taxon>Nephilidae</taxon>
        <taxon>Trichonephila</taxon>
    </lineage>
</organism>
<evidence type="ECO:0000313" key="1">
    <source>
        <dbReference type="EMBL" id="GFQ72661.1"/>
    </source>
</evidence>
<sequence length="66" mass="7674">MKLDDVSLDDCPIECESPAVAHGDSYHRCSLLILRKFERSLMIYSELIEIQHARCYDDLFLPTNSR</sequence>
<keyword evidence="2" id="KW-1185">Reference proteome</keyword>
<dbReference type="Proteomes" id="UP000887116">
    <property type="component" value="Unassembled WGS sequence"/>
</dbReference>
<proteinExistence type="predicted"/>
<dbReference type="AlphaFoldDB" id="A0A8X6KGT6"/>